<dbReference type="Pfam" id="PF04525">
    <property type="entry name" value="LOR"/>
    <property type="match status" value="1"/>
</dbReference>
<dbReference type="InterPro" id="IPR007612">
    <property type="entry name" value="LOR"/>
</dbReference>
<reference evidence="2 3" key="1">
    <citation type="journal article" date="2023" name="Mol. Phylogenet. Evol.">
        <title>Genome-scale phylogeny and comparative genomics of the fungal order Sordariales.</title>
        <authorList>
            <person name="Hensen N."/>
            <person name="Bonometti L."/>
            <person name="Westerberg I."/>
            <person name="Brannstrom I.O."/>
            <person name="Guillou S."/>
            <person name="Cros-Aarteil S."/>
            <person name="Calhoun S."/>
            <person name="Haridas S."/>
            <person name="Kuo A."/>
            <person name="Mondo S."/>
            <person name="Pangilinan J."/>
            <person name="Riley R."/>
            <person name="LaButti K."/>
            <person name="Andreopoulos B."/>
            <person name="Lipzen A."/>
            <person name="Chen C."/>
            <person name="Yan M."/>
            <person name="Daum C."/>
            <person name="Ng V."/>
            <person name="Clum A."/>
            <person name="Steindorff A."/>
            <person name="Ohm R.A."/>
            <person name="Martin F."/>
            <person name="Silar P."/>
            <person name="Natvig D.O."/>
            <person name="Lalanne C."/>
            <person name="Gautier V."/>
            <person name="Ament-Velasquez S.L."/>
            <person name="Kruys A."/>
            <person name="Hutchinson M.I."/>
            <person name="Powell A.J."/>
            <person name="Barry K."/>
            <person name="Miller A.N."/>
            <person name="Grigoriev I.V."/>
            <person name="Debuchy R."/>
            <person name="Gladieux P."/>
            <person name="Hiltunen Thoren M."/>
            <person name="Johannesson H."/>
        </authorList>
    </citation>
    <scope>NUCLEOTIDE SEQUENCE [LARGE SCALE GENOMIC DNA]</scope>
    <source>
        <strain evidence="2 3">FGSC 10403</strain>
    </source>
</reference>
<dbReference type="Proteomes" id="UP001285908">
    <property type="component" value="Unassembled WGS sequence"/>
</dbReference>
<dbReference type="AlphaFoldDB" id="A0AAJ0MWG3"/>
<dbReference type="InterPro" id="IPR038595">
    <property type="entry name" value="LOR_sf"/>
</dbReference>
<dbReference type="EMBL" id="JAULSX010000001">
    <property type="protein sequence ID" value="KAK3500335.1"/>
    <property type="molecule type" value="Genomic_DNA"/>
</dbReference>
<dbReference type="InterPro" id="IPR025659">
    <property type="entry name" value="Tubby-like_C"/>
</dbReference>
<comment type="similarity">
    <text evidence="1">Belongs to the LOR family.</text>
</comment>
<name>A0AAJ0MWG3_9PEZI</name>
<evidence type="ECO:0000313" key="2">
    <source>
        <dbReference type="EMBL" id="KAK3500335.1"/>
    </source>
</evidence>
<accession>A0AAJ0MWG3</accession>
<sequence>MTTVALPPVPQKIGVFGNYFAQPGFNTLVLKEKIMSLSGDSFDIRMKETGQPIIKVQGKVIGSKKTASDSLTNQHLWTMGREYMHLHTTYALKDANGAIVLEVRSGLFTLLGAKATATVTNPNSGRTTVLKLKGNFLDTSGEIVDDSTGAVVAMIRRKLLNSGELLFGQQTYEVTVAPGVDMALISALCICLDEMKNEGCC</sequence>
<evidence type="ECO:0000256" key="1">
    <source>
        <dbReference type="ARBA" id="ARBA00005437"/>
    </source>
</evidence>
<gene>
    <name evidence="2" type="ORF">B0T23DRAFT_372029</name>
</gene>
<evidence type="ECO:0000313" key="3">
    <source>
        <dbReference type="Proteomes" id="UP001285908"/>
    </source>
</evidence>
<dbReference type="GeneID" id="87874321"/>
<dbReference type="SUPFAM" id="SSF54518">
    <property type="entry name" value="Tubby C-terminal domain-like"/>
    <property type="match status" value="1"/>
</dbReference>
<protein>
    <submittedName>
        <fullName evidence="2">Tubby C-terminal-like domain-containing protein</fullName>
    </submittedName>
</protein>
<dbReference type="RefSeq" id="XP_062697968.1">
    <property type="nucleotide sequence ID" value="XM_062836699.1"/>
</dbReference>
<comment type="caution">
    <text evidence="2">The sequence shown here is derived from an EMBL/GenBank/DDBJ whole genome shotgun (WGS) entry which is preliminary data.</text>
</comment>
<organism evidence="2 3">
    <name type="scientific">Neurospora hispaniola</name>
    <dbReference type="NCBI Taxonomy" id="588809"/>
    <lineage>
        <taxon>Eukaryota</taxon>
        <taxon>Fungi</taxon>
        <taxon>Dikarya</taxon>
        <taxon>Ascomycota</taxon>
        <taxon>Pezizomycotina</taxon>
        <taxon>Sordariomycetes</taxon>
        <taxon>Sordariomycetidae</taxon>
        <taxon>Sordariales</taxon>
        <taxon>Sordariaceae</taxon>
        <taxon>Neurospora</taxon>
    </lineage>
</organism>
<dbReference type="Gene3D" id="2.40.160.200">
    <property type="entry name" value="LURP1-related"/>
    <property type="match status" value="1"/>
</dbReference>
<keyword evidence="3" id="KW-1185">Reference proteome</keyword>
<dbReference type="PANTHER" id="PTHR31087">
    <property type="match status" value="1"/>
</dbReference>
<proteinExistence type="inferred from homology"/>
<dbReference type="PANTHER" id="PTHR31087:SF161">
    <property type="entry name" value="TUBBY C 2 FAMILY PROTEIN"/>
    <property type="match status" value="1"/>
</dbReference>